<evidence type="ECO:0000256" key="7">
    <source>
        <dbReference type="ARBA" id="ARBA00022795"/>
    </source>
</evidence>
<proteinExistence type="inferred from homology"/>
<dbReference type="InterPro" id="IPR053716">
    <property type="entry name" value="Flag_assembly_chemotaxis_eff"/>
</dbReference>
<dbReference type="AlphaFoldDB" id="A0A3E0TQ35"/>
<dbReference type="Proteomes" id="UP000256478">
    <property type="component" value="Unassembled WGS sequence"/>
</dbReference>
<dbReference type="GO" id="GO:0009288">
    <property type="term" value="C:bacterial-type flagellum"/>
    <property type="evidence" value="ECO:0007669"/>
    <property type="project" value="InterPro"/>
</dbReference>
<dbReference type="Pfam" id="PF02050">
    <property type="entry name" value="FliJ"/>
    <property type="match status" value="1"/>
</dbReference>
<dbReference type="InterPro" id="IPR012823">
    <property type="entry name" value="Flagell_FliJ"/>
</dbReference>
<evidence type="ECO:0000256" key="4">
    <source>
        <dbReference type="ARBA" id="ARBA00022448"/>
    </source>
</evidence>
<keyword evidence="6" id="KW-0145">Chemotaxis</keyword>
<dbReference type="GO" id="GO:0071973">
    <property type="term" value="P:bacterial-type flagellum-dependent cell motility"/>
    <property type="evidence" value="ECO:0007669"/>
    <property type="project" value="InterPro"/>
</dbReference>
<dbReference type="RefSeq" id="WP_116007196.1">
    <property type="nucleotide sequence ID" value="NZ_QUOU01000001.1"/>
</dbReference>
<evidence type="ECO:0000256" key="9">
    <source>
        <dbReference type="ARBA" id="ARBA00023136"/>
    </source>
</evidence>
<evidence type="ECO:0000313" key="13">
    <source>
        <dbReference type="Proteomes" id="UP000256478"/>
    </source>
</evidence>
<feature type="coiled-coil region" evidence="11">
    <location>
        <begin position="75"/>
        <end position="129"/>
    </location>
</feature>
<evidence type="ECO:0000256" key="11">
    <source>
        <dbReference type="SAM" id="Coils"/>
    </source>
</evidence>
<accession>A0A3E0TQ35</accession>
<keyword evidence="11" id="KW-0175">Coiled coil</keyword>
<keyword evidence="5" id="KW-1003">Cell membrane</keyword>
<dbReference type="Gene3D" id="1.10.287.1700">
    <property type="match status" value="1"/>
</dbReference>
<keyword evidence="12" id="KW-0969">Cilium</keyword>
<evidence type="ECO:0000256" key="6">
    <source>
        <dbReference type="ARBA" id="ARBA00022500"/>
    </source>
</evidence>
<evidence type="ECO:0000313" key="12">
    <source>
        <dbReference type="EMBL" id="REL26075.1"/>
    </source>
</evidence>
<dbReference type="PANTHER" id="PTHR38786:SF1">
    <property type="entry name" value="FLAGELLAR FLIJ PROTEIN"/>
    <property type="match status" value="1"/>
</dbReference>
<dbReference type="InterPro" id="IPR052570">
    <property type="entry name" value="FliJ"/>
</dbReference>
<dbReference type="OrthoDB" id="7063004at2"/>
<dbReference type="GO" id="GO:0015031">
    <property type="term" value="P:protein transport"/>
    <property type="evidence" value="ECO:0007669"/>
    <property type="project" value="UniProtKB-KW"/>
</dbReference>
<comment type="similarity">
    <text evidence="2">Belongs to the FliJ family.</text>
</comment>
<evidence type="ECO:0000256" key="5">
    <source>
        <dbReference type="ARBA" id="ARBA00022475"/>
    </source>
</evidence>
<sequence length="146" mass="17441">MSSKQLDILYRFEKEKESKAAQQLQAAELDYQQNLQRMQGVSDYRLEYMRRLSERSRQGIDSATFNHFHAFVKKLDQAAEQVSIAINQAKALTEQRKRQWLAQRQKVQAVEHLRELKLKELAKQEARKEQKMFDEIATQQFVRKQR</sequence>
<evidence type="ECO:0000256" key="1">
    <source>
        <dbReference type="ARBA" id="ARBA00004413"/>
    </source>
</evidence>
<keyword evidence="12" id="KW-0966">Cell projection</keyword>
<gene>
    <name evidence="12" type="primary">fliJ</name>
    <name evidence="12" type="ORF">DXX93_05475</name>
</gene>
<dbReference type="GO" id="GO:0006935">
    <property type="term" value="P:chemotaxis"/>
    <property type="evidence" value="ECO:0007669"/>
    <property type="project" value="UniProtKB-KW"/>
</dbReference>
<dbReference type="GO" id="GO:0005886">
    <property type="term" value="C:plasma membrane"/>
    <property type="evidence" value="ECO:0007669"/>
    <property type="project" value="UniProtKB-SubCell"/>
</dbReference>
<keyword evidence="9" id="KW-0472">Membrane</keyword>
<evidence type="ECO:0000256" key="10">
    <source>
        <dbReference type="ARBA" id="ARBA00023225"/>
    </source>
</evidence>
<protein>
    <recommendedName>
        <fullName evidence="3">Flagellar FliJ protein</fullName>
    </recommendedName>
</protein>
<evidence type="ECO:0000256" key="8">
    <source>
        <dbReference type="ARBA" id="ARBA00022927"/>
    </source>
</evidence>
<keyword evidence="8" id="KW-0653">Protein transport</keyword>
<evidence type="ECO:0000256" key="3">
    <source>
        <dbReference type="ARBA" id="ARBA00020392"/>
    </source>
</evidence>
<keyword evidence="10" id="KW-1006">Bacterial flagellum protein export</keyword>
<dbReference type="EMBL" id="QUOU01000001">
    <property type="protein sequence ID" value="REL26075.1"/>
    <property type="molecule type" value="Genomic_DNA"/>
</dbReference>
<keyword evidence="7" id="KW-1005">Bacterial flagellum biogenesis</keyword>
<evidence type="ECO:0000256" key="2">
    <source>
        <dbReference type="ARBA" id="ARBA00010004"/>
    </source>
</evidence>
<keyword evidence="4" id="KW-0813">Transport</keyword>
<name>A0A3E0TQ35_9GAMM</name>
<keyword evidence="12" id="KW-0282">Flagellum</keyword>
<dbReference type="PANTHER" id="PTHR38786">
    <property type="entry name" value="FLAGELLAR FLIJ PROTEIN"/>
    <property type="match status" value="1"/>
</dbReference>
<dbReference type="NCBIfam" id="TIGR02473">
    <property type="entry name" value="flagell_FliJ"/>
    <property type="match status" value="1"/>
</dbReference>
<dbReference type="GO" id="GO:0044781">
    <property type="term" value="P:bacterial-type flagellum organization"/>
    <property type="evidence" value="ECO:0007669"/>
    <property type="project" value="UniProtKB-KW"/>
</dbReference>
<comment type="caution">
    <text evidence="12">The sequence shown here is derived from an EMBL/GenBank/DDBJ whole genome shotgun (WGS) entry which is preliminary data.</text>
</comment>
<comment type="subcellular location">
    <subcellularLocation>
        <location evidence="1">Cell membrane</location>
        <topology evidence="1">Peripheral membrane protein</topology>
        <orientation evidence="1">Cytoplasmic side</orientation>
    </subcellularLocation>
</comment>
<organism evidence="12 13">
    <name type="scientific">Thalassotalea euphylliae</name>
    <dbReference type="NCBI Taxonomy" id="1655234"/>
    <lineage>
        <taxon>Bacteria</taxon>
        <taxon>Pseudomonadati</taxon>
        <taxon>Pseudomonadota</taxon>
        <taxon>Gammaproteobacteria</taxon>
        <taxon>Alteromonadales</taxon>
        <taxon>Colwelliaceae</taxon>
        <taxon>Thalassotalea</taxon>
    </lineage>
</organism>
<reference evidence="12 13" key="1">
    <citation type="submission" date="2018-08" db="EMBL/GenBank/DDBJ databases">
        <title>Thalassotalea euphylliae genome.</title>
        <authorList>
            <person name="Summers S."/>
            <person name="Rice S.A."/>
            <person name="Freckelton M.L."/>
            <person name="Nedved B.T."/>
            <person name="Hadfield M.G."/>
        </authorList>
    </citation>
    <scope>NUCLEOTIDE SEQUENCE [LARGE SCALE GENOMIC DNA]</scope>
    <source>
        <strain evidence="12 13">H1</strain>
    </source>
</reference>